<sequence length="372" mass="40982">MDTFELNRASAVQGDLSSCQLGVGFDVQKMLVRSRTIDDNTVELVDDPVSDRDSMVFKMERLDQSKLEEDRVKVRGVFRASFGPLEASVEGGFEHATESSKAKSFLRFTIGIVRLVRGLKSFSIGLRDEVEFDDVDFLDSYGTGYVSSISYGGYMEAIMEVNENTSKSLNVFDIKGKVTSGIVTVEASIKAEIELASSGREVEITISQRGGNAWSLELSPTVASFAKVVGKFAEQVRSARVEDLVPVAITISKYESAPRIAQLAQLRRFSSSLPVDIVSEQVLLMENVLAILRGYGAAQVYIASQLHVQKAVLNPPAFRNLLAAYRELYKGKSRVTKELVRASLDSDRLSRELVKSLPHAFEVMSLYDFGGS</sequence>
<accession>A0AAV8UR57</accession>
<name>A0AAV8UR57_9RHOD</name>
<gene>
    <name evidence="1" type="ORF">NDN08_004682</name>
</gene>
<dbReference type="AlphaFoldDB" id="A0AAV8UR57"/>
<keyword evidence="2" id="KW-1185">Reference proteome</keyword>
<dbReference type="Proteomes" id="UP001157974">
    <property type="component" value="Unassembled WGS sequence"/>
</dbReference>
<evidence type="ECO:0000313" key="2">
    <source>
        <dbReference type="Proteomes" id="UP001157974"/>
    </source>
</evidence>
<reference evidence="1 2" key="1">
    <citation type="journal article" date="2023" name="Nat. Commun.">
        <title>Origin of minicircular mitochondrial genomes in red algae.</title>
        <authorList>
            <person name="Lee Y."/>
            <person name="Cho C.H."/>
            <person name="Lee Y.M."/>
            <person name="Park S.I."/>
            <person name="Yang J.H."/>
            <person name="West J.A."/>
            <person name="Bhattacharya D."/>
            <person name="Yoon H.S."/>
        </authorList>
    </citation>
    <scope>NUCLEOTIDE SEQUENCE [LARGE SCALE GENOMIC DNA]</scope>
    <source>
        <strain evidence="1 2">CCMP1338</strain>
        <tissue evidence="1">Whole cell</tissue>
    </source>
</reference>
<evidence type="ECO:0000313" key="1">
    <source>
        <dbReference type="EMBL" id="KAJ8903578.1"/>
    </source>
</evidence>
<comment type="caution">
    <text evidence="1">The sequence shown here is derived from an EMBL/GenBank/DDBJ whole genome shotgun (WGS) entry which is preliminary data.</text>
</comment>
<protein>
    <submittedName>
        <fullName evidence="1">Uncharacterized protein</fullName>
    </submittedName>
</protein>
<dbReference type="EMBL" id="JAMWBK010000007">
    <property type="protein sequence ID" value="KAJ8903578.1"/>
    <property type="molecule type" value="Genomic_DNA"/>
</dbReference>
<proteinExistence type="predicted"/>
<organism evidence="1 2">
    <name type="scientific">Rhodosorus marinus</name>
    <dbReference type="NCBI Taxonomy" id="101924"/>
    <lineage>
        <taxon>Eukaryota</taxon>
        <taxon>Rhodophyta</taxon>
        <taxon>Stylonematophyceae</taxon>
        <taxon>Stylonematales</taxon>
        <taxon>Stylonemataceae</taxon>
        <taxon>Rhodosorus</taxon>
    </lineage>
</organism>